<evidence type="ECO:0000313" key="2">
    <source>
        <dbReference type="EMBL" id="TWU54552.1"/>
    </source>
</evidence>
<dbReference type="Proteomes" id="UP000318288">
    <property type="component" value="Unassembled WGS sequence"/>
</dbReference>
<organism evidence="2 3">
    <name type="scientific">Rubripirellula tenax</name>
    <dbReference type="NCBI Taxonomy" id="2528015"/>
    <lineage>
        <taxon>Bacteria</taxon>
        <taxon>Pseudomonadati</taxon>
        <taxon>Planctomycetota</taxon>
        <taxon>Planctomycetia</taxon>
        <taxon>Pirellulales</taxon>
        <taxon>Pirellulaceae</taxon>
        <taxon>Rubripirellula</taxon>
    </lineage>
</organism>
<keyword evidence="3" id="KW-1185">Reference proteome</keyword>
<name>A0A5C6EZU0_9BACT</name>
<sequence precursor="true">MPDTKKFLFAFVVMLSASTRAIGGDAETIQFDLPPVVAAVPAADAPQDPSLVTIELRLSSMIVTPTVPDIDQWLVRCQPRGGEIAIADFSPRTETASDVSSPIQVKRVEEKSSSLGMSVDGAYGHFTRGNIGADQGNKNVNSVEFHRQAAVQAVTAAGTINRGRGVYFKLRWTSQQVLEGEKVFSITMAVPAQWRGGLMDVSVIAQTDRKKFGGFDHEIITLGSANFVVATYRAGDDVAASRAARIADAEFMLRRTAKELTTPPAPRSLPSMLRHVAMKLDLEPSKPDTRWLHRLLTGAADPYLDKQITKLPMPVRVAALDYVESREDFAALNRDLGNGLDADYVTVAKPALHP</sequence>
<keyword evidence="1" id="KW-0732">Signal</keyword>
<feature type="chain" id="PRO_5022787054" evidence="1">
    <location>
        <begin position="22"/>
        <end position="354"/>
    </location>
</feature>
<comment type="caution">
    <text evidence="2">The sequence shown here is derived from an EMBL/GenBank/DDBJ whole genome shotgun (WGS) entry which is preliminary data.</text>
</comment>
<proteinExistence type="predicted"/>
<protein>
    <submittedName>
        <fullName evidence="2">Uncharacterized protein</fullName>
    </submittedName>
</protein>
<dbReference type="EMBL" id="SJPW01000004">
    <property type="protein sequence ID" value="TWU54552.1"/>
    <property type="molecule type" value="Genomic_DNA"/>
</dbReference>
<reference evidence="2 3" key="1">
    <citation type="submission" date="2019-02" db="EMBL/GenBank/DDBJ databases">
        <title>Deep-cultivation of Planctomycetes and their phenomic and genomic characterization uncovers novel biology.</title>
        <authorList>
            <person name="Wiegand S."/>
            <person name="Jogler M."/>
            <person name="Boedeker C."/>
            <person name="Pinto D."/>
            <person name="Vollmers J."/>
            <person name="Rivas-Marin E."/>
            <person name="Kohn T."/>
            <person name="Peeters S.H."/>
            <person name="Heuer A."/>
            <person name="Rast P."/>
            <person name="Oberbeckmann S."/>
            <person name="Bunk B."/>
            <person name="Jeske O."/>
            <person name="Meyerdierks A."/>
            <person name="Storesund J.E."/>
            <person name="Kallscheuer N."/>
            <person name="Luecker S."/>
            <person name="Lage O.M."/>
            <person name="Pohl T."/>
            <person name="Merkel B.J."/>
            <person name="Hornburger P."/>
            <person name="Mueller R.-W."/>
            <person name="Bruemmer F."/>
            <person name="Labrenz M."/>
            <person name="Spormann A.M."/>
            <person name="Op Den Camp H."/>
            <person name="Overmann J."/>
            <person name="Amann R."/>
            <person name="Jetten M.S.M."/>
            <person name="Mascher T."/>
            <person name="Medema M.H."/>
            <person name="Devos D.P."/>
            <person name="Kaster A.-K."/>
            <person name="Ovreas L."/>
            <person name="Rohde M."/>
            <person name="Galperin M.Y."/>
            <person name="Jogler C."/>
        </authorList>
    </citation>
    <scope>NUCLEOTIDE SEQUENCE [LARGE SCALE GENOMIC DNA]</scope>
    <source>
        <strain evidence="2 3">Poly51</strain>
    </source>
</reference>
<dbReference type="AlphaFoldDB" id="A0A5C6EZU0"/>
<gene>
    <name evidence="2" type="ORF">Poly51_32710</name>
</gene>
<dbReference type="OrthoDB" id="252570at2"/>
<evidence type="ECO:0000256" key="1">
    <source>
        <dbReference type="SAM" id="SignalP"/>
    </source>
</evidence>
<evidence type="ECO:0000313" key="3">
    <source>
        <dbReference type="Proteomes" id="UP000318288"/>
    </source>
</evidence>
<dbReference type="RefSeq" id="WP_146458750.1">
    <property type="nucleotide sequence ID" value="NZ_SJPW01000004.1"/>
</dbReference>
<feature type="signal peptide" evidence="1">
    <location>
        <begin position="1"/>
        <end position="21"/>
    </location>
</feature>
<accession>A0A5C6EZU0</accession>